<evidence type="ECO:0000256" key="4">
    <source>
        <dbReference type="ARBA" id="ARBA00022793"/>
    </source>
</evidence>
<reference evidence="10 11" key="1">
    <citation type="submission" date="2023-07" db="EMBL/GenBank/DDBJ databases">
        <title>Paenibacillus sp. JX-17 nov. isolated from soil.</title>
        <authorList>
            <person name="Wan Y."/>
            <person name="Liu B."/>
        </authorList>
    </citation>
    <scope>NUCLEOTIDE SEQUENCE [LARGE SCALE GENOMIC DNA]</scope>
    <source>
        <strain evidence="10 11">JX-17</strain>
    </source>
</reference>
<keyword evidence="4 8" id="KW-0210">Decarboxylase</keyword>
<comment type="catalytic activity">
    <reaction evidence="1 8">
        <text>1-(2-carboxyphenylamino)-1-deoxy-D-ribulose 5-phosphate + H(+) = (1S,2R)-1-C-(indol-3-yl)glycerol 3-phosphate + CO2 + H2O</text>
        <dbReference type="Rhea" id="RHEA:23476"/>
        <dbReference type="ChEBI" id="CHEBI:15377"/>
        <dbReference type="ChEBI" id="CHEBI:15378"/>
        <dbReference type="ChEBI" id="CHEBI:16526"/>
        <dbReference type="ChEBI" id="CHEBI:58613"/>
        <dbReference type="ChEBI" id="CHEBI:58866"/>
        <dbReference type="EC" id="4.1.1.48"/>
    </reaction>
</comment>
<evidence type="ECO:0000256" key="3">
    <source>
        <dbReference type="ARBA" id="ARBA00022605"/>
    </source>
</evidence>
<dbReference type="InterPro" id="IPR011060">
    <property type="entry name" value="RibuloseP-bd_barrel"/>
</dbReference>
<dbReference type="Pfam" id="PF00218">
    <property type="entry name" value="IGPS"/>
    <property type="match status" value="1"/>
</dbReference>
<dbReference type="InterPro" id="IPR045186">
    <property type="entry name" value="Indole-3-glycerol_P_synth"/>
</dbReference>
<sequence>MYLDRIVETKKAEVAALAERFHLSEAESAIAKLPDTRGFERALADRSQRSLGLIAEVKKASPSKGLIRPDFHPVEIAKAYEQAGADCISVLTDVQYFQGSDRYLQDIRQAVQLPLLRKDFIIDERQIYEARLLGADAVLLIAAILDTPYMGRLLETARSLGLDALVEVHDRREMEAALSLGTASLIGINNRNLHTFETRLETTAELAAMAPSDVTLISESGIMQPGDLPGLQKAGAKGILVGEYFMRQPVIEDAVSGLMGAVETSA</sequence>
<keyword evidence="3 8" id="KW-0028">Amino-acid biosynthesis</keyword>
<dbReference type="EMBL" id="JAUQTB010000001">
    <property type="protein sequence ID" value="MDO7905067.1"/>
    <property type="molecule type" value="Genomic_DNA"/>
</dbReference>
<keyword evidence="11" id="KW-1185">Reference proteome</keyword>
<organism evidence="10 11">
    <name type="scientific">Paenibacillus lacisoli</name>
    <dbReference type="NCBI Taxonomy" id="3064525"/>
    <lineage>
        <taxon>Bacteria</taxon>
        <taxon>Bacillati</taxon>
        <taxon>Bacillota</taxon>
        <taxon>Bacilli</taxon>
        <taxon>Bacillales</taxon>
        <taxon>Paenibacillaceae</taxon>
        <taxon>Paenibacillus</taxon>
    </lineage>
</organism>
<keyword evidence="7 8" id="KW-0456">Lyase</keyword>
<evidence type="ECO:0000313" key="11">
    <source>
        <dbReference type="Proteomes" id="UP001240171"/>
    </source>
</evidence>
<evidence type="ECO:0000259" key="9">
    <source>
        <dbReference type="Pfam" id="PF00218"/>
    </source>
</evidence>
<evidence type="ECO:0000256" key="2">
    <source>
        <dbReference type="ARBA" id="ARBA00004696"/>
    </source>
</evidence>
<comment type="similarity">
    <text evidence="8">Belongs to the TrpC family.</text>
</comment>
<evidence type="ECO:0000256" key="6">
    <source>
        <dbReference type="ARBA" id="ARBA00023141"/>
    </source>
</evidence>
<dbReference type="HAMAP" id="MF_00134_B">
    <property type="entry name" value="IGPS_B"/>
    <property type="match status" value="1"/>
</dbReference>
<dbReference type="NCBIfam" id="NF001377">
    <property type="entry name" value="PRK00278.2-4"/>
    <property type="match status" value="1"/>
</dbReference>
<dbReference type="NCBIfam" id="NF001373">
    <property type="entry name" value="PRK00278.1-6"/>
    <property type="match status" value="1"/>
</dbReference>
<comment type="caution">
    <text evidence="10">The sequence shown here is derived from an EMBL/GenBank/DDBJ whole genome shotgun (WGS) entry which is preliminary data.</text>
</comment>
<dbReference type="PANTHER" id="PTHR22854">
    <property type="entry name" value="TRYPTOPHAN BIOSYNTHESIS PROTEIN"/>
    <property type="match status" value="1"/>
</dbReference>
<name>A0ABT9CAM0_9BACL</name>
<dbReference type="SUPFAM" id="SSF51366">
    <property type="entry name" value="Ribulose-phoshate binding barrel"/>
    <property type="match status" value="1"/>
</dbReference>
<proteinExistence type="inferred from homology"/>
<evidence type="ECO:0000256" key="7">
    <source>
        <dbReference type="ARBA" id="ARBA00023239"/>
    </source>
</evidence>
<evidence type="ECO:0000256" key="8">
    <source>
        <dbReference type="HAMAP-Rule" id="MF_00134"/>
    </source>
</evidence>
<dbReference type="PANTHER" id="PTHR22854:SF2">
    <property type="entry name" value="INDOLE-3-GLYCEROL-PHOSPHATE SYNTHASE"/>
    <property type="match status" value="1"/>
</dbReference>
<comment type="pathway">
    <text evidence="2 8">Amino-acid biosynthesis; L-tryptophan biosynthesis; L-tryptophan from chorismate: step 4/5.</text>
</comment>
<dbReference type="InterPro" id="IPR001468">
    <property type="entry name" value="Indole-3-GlycerolPSynthase_CS"/>
</dbReference>
<dbReference type="CDD" id="cd00331">
    <property type="entry name" value="IGPS"/>
    <property type="match status" value="1"/>
</dbReference>
<gene>
    <name evidence="8 10" type="primary">trpC</name>
    <name evidence="10" type="ORF">Q5741_01405</name>
</gene>
<dbReference type="Gene3D" id="3.20.20.70">
    <property type="entry name" value="Aldolase class I"/>
    <property type="match status" value="1"/>
</dbReference>
<feature type="domain" description="Indole-3-glycerol phosphate synthase" evidence="9">
    <location>
        <begin position="3"/>
        <end position="255"/>
    </location>
</feature>
<dbReference type="EC" id="4.1.1.48" evidence="8"/>
<accession>A0ABT9CAM0</accession>
<dbReference type="InterPro" id="IPR013798">
    <property type="entry name" value="Indole-3-glycerol_P_synth_dom"/>
</dbReference>
<evidence type="ECO:0000256" key="1">
    <source>
        <dbReference type="ARBA" id="ARBA00001633"/>
    </source>
</evidence>
<keyword evidence="5 8" id="KW-0822">Tryptophan biosynthesis</keyword>
<dbReference type="PROSITE" id="PS00614">
    <property type="entry name" value="IGPS"/>
    <property type="match status" value="1"/>
</dbReference>
<dbReference type="RefSeq" id="WP_305022253.1">
    <property type="nucleotide sequence ID" value="NZ_JAUQTB010000001.1"/>
</dbReference>
<keyword evidence="6 8" id="KW-0057">Aromatic amino acid biosynthesis</keyword>
<protein>
    <recommendedName>
        <fullName evidence="8">Indole-3-glycerol phosphate synthase</fullName>
        <shortName evidence="8">IGPS</shortName>
        <ecNumber evidence="8">4.1.1.48</ecNumber>
    </recommendedName>
</protein>
<dbReference type="Proteomes" id="UP001240171">
    <property type="component" value="Unassembled WGS sequence"/>
</dbReference>
<dbReference type="InterPro" id="IPR013785">
    <property type="entry name" value="Aldolase_TIM"/>
</dbReference>
<evidence type="ECO:0000313" key="10">
    <source>
        <dbReference type="EMBL" id="MDO7905067.1"/>
    </source>
</evidence>
<evidence type="ECO:0000256" key="5">
    <source>
        <dbReference type="ARBA" id="ARBA00022822"/>
    </source>
</evidence>
<dbReference type="GO" id="GO:0004425">
    <property type="term" value="F:indole-3-glycerol-phosphate synthase activity"/>
    <property type="evidence" value="ECO:0007669"/>
    <property type="project" value="UniProtKB-EC"/>
</dbReference>